<protein>
    <submittedName>
        <fullName evidence="3">Uncharacterized protein</fullName>
    </submittedName>
</protein>
<feature type="compositionally biased region" description="Basic and acidic residues" evidence="1">
    <location>
        <begin position="158"/>
        <end position="168"/>
    </location>
</feature>
<gene>
    <name evidence="3" type="ORF">ASZ90_011218</name>
</gene>
<dbReference type="AlphaFoldDB" id="A0A0W8FDV6"/>
<evidence type="ECO:0000256" key="1">
    <source>
        <dbReference type="SAM" id="MobiDB-lite"/>
    </source>
</evidence>
<feature type="transmembrane region" description="Helical" evidence="2">
    <location>
        <begin position="53"/>
        <end position="74"/>
    </location>
</feature>
<name>A0A0W8FDV6_9ZZZZ</name>
<accession>A0A0W8FDV6</accession>
<feature type="transmembrane region" description="Helical" evidence="2">
    <location>
        <begin position="81"/>
        <end position="102"/>
    </location>
</feature>
<evidence type="ECO:0000256" key="2">
    <source>
        <dbReference type="SAM" id="Phobius"/>
    </source>
</evidence>
<feature type="region of interest" description="Disordered" evidence="1">
    <location>
        <begin position="149"/>
        <end position="168"/>
    </location>
</feature>
<proteinExistence type="predicted"/>
<reference evidence="3" key="1">
    <citation type="journal article" date="2015" name="Proc. Natl. Acad. Sci. U.S.A.">
        <title>Networks of energetic and metabolic interactions define dynamics in microbial communities.</title>
        <authorList>
            <person name="Embree M."/>
            <person name="Liu J.K."/>
            <person name="Al-Bassam M.M."/>
            <person name="Zengler K."/>
        </authorList>
    </citation>
    <scope>NUCLEOTIDE SEQUENCE</scope>
</reference>
<dbReference type="EMBL" id="LNQE01001332">
    <property type="protein sequence ID" value="KUG19061.1"/>
    <property type="molecule type" value="Genomic_DNA"/>
</dbReference>
<feature type="transmembrane region" description="Helical" evidence="2">
    <location>
        <begin position="12"/>
        <end position="33"/>
    </location>
</feature>
<keyword evidence="2" id="KW-0812">Transmembrane</keyword>
<feature type="transmembrane region" description="Helical" evidence="2">
    <location>
        <begin position="108"/>
        <end position="135"/>
    </location>
</feature>
<sequence length="196" mass="21498">MPECAKRSISRILLEGLIGMVVFLTLVAAMNLLTAFTQNQIFLLIVGFLNAHLWLLIAIAILFLIGELFGALAFPLNLPAPLFNALGSVYFVTFFLRLFSLIDEITGLAVFSIFEGFAPLIYSAVFILVLIGGYIQIMVSQCRRGGCPPKEAAGGAPEEAKDRPAAGGKTWEEIGDEFRQTICDILQRIREDVNGR</sequence>
<organism evidence="3">
    <name type="scientific">hydrocarbon metagenome</name>
    <dbReference type="NCBI Taxonomy" id="938273"/>
    <lineage>
        <taxon>unclassified sequences</taxon>
        <taxon>metagenomes</taxon>
        <taxon>ecological metagenomes</taxon>
    </lineage>
</organism>
<evidence type="ECO:0000313" key="3">
    <source>
        <dbReference type="EMBL" id="KUG19061.1"/>
    </source>
</evidence>
<keyword evidence="2" id="KW-1133">Transmembrane helix</keyword>
<comment type="caution">
    <text evidence="3">The sequence shown here is derived from an EMBL/GenBank/DDBJ whole genome shotgun (WGS) entry which is preliminary data.</text>
</comment>
<keyword evidence="2" id="KW-0472">Membrane</keyword>